<gene>
    <name evidence="1" type="ORF">B9T28_07715</name>
</gene>
<dbReference type="Proteomes" id="UP000242765">
    <property type="component" value="Unassembled WGS sequence"/>
</dbReference>
<dbReference type="OrthoDB" id="9150066at2"/>
<reference evidence="1 2" key="1">
    <citation type="submission" date="2017-04" db="EMBL/GenBank/DDBJ databases">
        <title>High diversity of culturable Acinetobacter species in natural soil and water ecosystems.</title>
        <authorList>
            <person name="Nemec A."/>
            <person name="Radolfova-Krizova L."/>
        </authorList>
    </citation>
    <scope>NUCLEOTIDE SEQUENCE [LARGE SCALE GENOMIC DNA]</scope>
    <source>
        <strain evidence="1 2">ANC 4999</strain>
    </source>
</reference>
<dbReference type="AlphaFoldDB" id="A0A1Y3CI67"/>
<dbReference type="RefSeq" id="WP_086203406.1">
    <property type="nucleotide sequence ID" value="NZ_NEGB01000003.1"/>
</dbReference>
<protein>
    <submittedName>
        <fullName evidence="1">Uncharacterized protein</fullName>
    </submittedName>
</protein>
<evidence type="ECO:0000313" key="2">
    <source>
        <dbReference type="Proteomes" id="UP000242765"/>
    </source>
</evidence>
<accession>A0A1Y3CI67</accession>
<comment type="caution">
    <text evidence="1">The sequence shown here is derived from an EMBL/GenBank/DDBJ whole genome shotgun (WGS) entry which is preliminary data.</text>
</comment>
<name>A0A1Y3CI67_9GAMM</name>
<organism evidence="1 2">
    <name type="scientific">Acinetobacter silvestris</name>
    <dbReference type="NCBI Taxonomy" id="1977882"/>
    <lineage>
        <taxon>Bacteria</taxon>
        <taxon>Pseudomonadati</taxon>
        <taxon>Pseudomonadota</taxon>
        <taxon>Gammaproteobacteria</taxon>
        <taxon>Moraxellales</taxon>
        <taxon>Moraxellaceae</taxon>
        <taxon>Acinetobacter</taxon>
    </lineage>
</organism>
<sequence length="249" mass="29055">MNASRLCWICNTNIADTSEHALKKADIVRAYGKGSYSSLGEKQPIHYKDGKQTKLQGANSDVLKNPKDLCKQCNNQLTQPYDHAYDQFIRYVIDNSDLILEKRFIDFEEVYGDDFPIQQTNLFKYFLKSFGCRIYANPDFEVPFDVVEILKNDRDFFNTGLKITMSLNKEIIIKFGKDCFHSPIGKTEMSYHIFQDNSKQLGFSFSEHIGCFFINYFYLIDVDERSGSEWIANRKVLFIGELEEFNFFD</sequence>
<keyword evidence="2" id="KW-1185">Reference proteome</keyword>
<evidence type="ECO:0000313" key="1">
    <source>
        <dbReference type="EMBL" id="OTG66068.1"/>
    </source>
</evidence>
<dbReference type="EMBL" id="NEGB01000003">
    <property type="protein sequence ID" value="OTG66068.1"/>
    <property type="molecule type" value="Genomic_DNA"/>
</dbReference>
<proteinExistence type="predicted"/>